<protein>
    <submittedName>
        <fullName evidence="2">Uncharacterized protein</fullName>
    </submittedName>
</protein>
<reference evidence="2 3" key="1">
    <citation type="journal article" date="2015" name="Genome Announc.">
        <title>Expanding the biotechnology potential of lactobacilli through comparative genomics of 213 strains and associated genera.</title>
        <authorList>
            <person name="Sun Z."/>
            <person name="Harris H.M."/>
            <person name="McCann A."/>
            <person name="Guo C."/>
            <person name="Argimon S."/>
            <person name="Zhang W."/>
            <person name="Yang X."/>
            <person name="Jeffery I.B."/>
            <person name="Cooney J.C."/>
            <person name="Kagawa T.F."/>
            <person name="Liu W."/>
            <person name="Song Y."/>
            <person name="Salvetti E."/>
            <person name="Wrobel A."/>
            <person name="Rasinkangas P."/>
            <person name="Parkhill J."/>
            <person name="Rea M.C."/>
            <person name="O'Sullivan O."/>
            <person name="Ritari J."/>
            <person name="Douillard F.P."/>
            <person name="Paul Ross R."/>
            <person name="Yang R."/>
            <person name="Briner A.E."/>
            <person name="Felis G.E."/>
            <person name="de Vos W.M."/>
            <person name="Barrangou R."/>
            <person name="Klaenhammer T.R."/>
            <person name="Caufield P.W."/>
            <person name="Cui Y."/>
            <person name="Zhang H."/>
            <person name="O'Toole P.W."/>
        </authorList>
    </citation>
    <scope>NUCLEOTIDE SEQUENCE [LARGE SCALE GENOMIC DNA]</scope>
    <source>
        <strain evidence="2 3">DSM 6035</strain>
    </source>
</reference>
<feature type="transmembrane region" description="Helical" evidence="1">
    <location>
        <begin position="146"/>
        <end position="168"/>
    </location>
</feature>
<evidence type="ECO:0000256" key="1">
    <source>
        <dbReference type="SAM" id="Phobius"/>
    </source>
</evidence>
<dbReference type="Gene3D" id="1.10.1760.20">
    <property type="match status" value="1"/>
</dbReference>
<accession>A0A0R1XFE3</accession>
<comment type="caution">
    <text evidence="2">The sequence shown here is derived from an EMBL/GenBank/DDBJ whole genome shotgun (WGS) entry which is preliminary data.</text>
</comment>
<feature type="transmembrane region" description="Helical" evidence="1">
    <location>
        <begin position="116"/>
        <end position="137"/>
    </location>
</feature>
<keyword evidence="3" id="KW-1185">Reference proteome</keyword>
<evidence type="ECO:0000313" key="2">
    <source>
        <dbReference type="EMBL" id="KRM28826.1"/>
    </source>
</evidence>
<keyword evidence="1" id="KW-1133">Transmembrane helix</keyword>
<evidence type="ECO:0000313" key="3">
    <source>
        <dbReference type="Proteomes" id="UP000051412"/>
    </source>
</evidence>
<dbReference type="PATRIC" id="fig|1423782.4.peg.1694"/>
<keyword evidence="1" id="KW-0472">Membrane</keyword>
<name>A0A0R1XFE3_9LACO</name>
<proteinExistence type="predicted"/>
<dbReference type="Pfam" id="PF12822">
    <property type="entry name" value="ECF_trnsprt"/>
    <property type="match status" value="1"/>
</dbReference>
<feature type="transmembrane region" description="Helical" evidence="1">
    <location>
        <begin position="77"/>
        <end position="96"/>
    </location>
</feature>
<dbReference type="GO" id="GO:0022857">
    <property type="term" value="F:transmembrane transporter activity"/>
    <property type="evidence" value="ECO:0007669"/>
    <property type="project" value="InterPro"/>
</dbReference>
<dbReference type="InterPro" id="IPR030949">
    <property type="entry name" value="ECF_S_folate_fam"/>
</dbReference>
<dbReference type="NCBIfam" id="TIGR04518">
    <property type="entry name" value="ECF_S_folT_fam"/>
    <property type="match status" value="1"/>
</dbReference>
<keyword evidence="1" id="KW-0812">Transmembrane</keyword>
<dbReference type="AlphaFoldDB" id="A0A0R1XFE3"/>
<dbReference type="Proteomes" id="UP000051412">
    <property type="component" value="Unassembled WGS sequence"/>
</dbReference>
<dbReference type="STRING" id="1423782.FD32_GL001630"/>
<feature type="transmembrane region" description="Helical" evidence="1">
    <location>
        <begin position="46"/>
        <end position="65"/>
    </location>
</feature>
<dbReference type="InterPro" id="IPR024529">
    <property type="entry name" value="ECF_trnsprt_substrate-spec"/>
</dbReference>
<dbReference type="EMBL" id="AZGM01000035">
    <property type="protein sequence ID" value="KRM28826.1"/>
    <property type="molecule type" value="Genomic_DNA"/>
</dbReference>
<sequence>MNVGRRPDGCFGFPHSPRTTVDGSLTNKILGSVLMMSVLSFAGPRFTTRHMTLAALLVALQIILSKLSVGDPTVLKFSFGFIATALIGYYLGPWIGGAAMVVNDLVSNTILNTGSMFFPGFTFSAFISGVIAGMFLYNQRITWQRIFIYEFFQILVTNVFFTTLWVYLMSMTSSSTGRAFTALLAIRLPKEIVSWPLEAVLVLIILRQLSRINLRLDR</sequence>
<organism evidence="2 3">
    <name type="scientific">Limosilactobacillus panis DSM 6035</name>
    <dbReference type="NCBI Taxonomy" id="1423782"/>
    <lineage>
        <taxon>Bacteria</taxon>
        <taxon>Bacillati</taxon>
        <taxon>Bacillota</taxon>
        <taxon>Bacilli</taxon>
        <taxon>Lactobacillales</taxon>
        <taxon>Lactobacillaceae</taxon>
        <taxon>Limosilactobacillus</taxon>
    </lineage>
</organism>
<gene>
    <name evidence="2" type="ORF">FD32_GL001630</name>
</gene>